<accession>A0ABW8ZVY9</accession>
<dbReference type="Proteomes" id="UP001629249">
    <property type="component" value="Unassembled WGS sequence"/>
</dbReference>
<evidence type="ECO:0000313" key="1">
    <source>
        <dbReference type="EMBL" id="MFL9886716.1"/>
    </source>
</evidence>
<comment type="caution">
    <text evidence="1">The sequence shown here is derived from an EMBL/GenBank/DDBJ whole genome shotgun (WGS) entry which is preliminary data.</text>
</comment>
<dbReference type="RefSeq" id="WP_408330652.1">
    <property type="nucleotide sequence ID" value="NZ_JAQQFH010000015.1"/>
</dbReference>
<gene>
    <name evidence="1" type="ORF">PQR66_26985</name>
</gene>
<evidence type="ECO:0000313" key="2">
    <source>
        <dbReference type="Proteomes" id="UP001629249"/>
    </source>
</evidence>
<name>A0ABW8ZVY9_9BURK</name>
<proteinExistence type="predicted"/>
<reference evidence="1 2" key="1">
    <citation type="journal article" date="2024" name="Chem. Sci.">
        <title>Discovery of megapolipeptins by genome mining of a Burkholderiales bacteria collection.</title>
        <authorList>
            <person name="Paulo B.S."/>
            <person name="Recchia M.J.J."/>
            <person name="Lee S."/>
            <person name="Fergusson C.H."/>
            <person name="Romanowski S.B."/>
            <person name="Hernandez A."/>
            <person name="Krull N."/>
            <person name="Liu D.Y."/>
            <person name="Cavanagh H."/>
            <person name="Bos A."/>
            <person name="Gray C.A."/>
            <person name="Murphy B.T."/>
            <person name="Linington R.G."/>
            <person name="Eustaquio A.S."/>
        </authorList>
    </citation>
    <scope>NUCLEOTIDE SEQUENCE [LARGE SCALE GENOMIC DNA]</scope>
    <source>
        <strain evidence="1 2">RL16-012-BIC-B</strain>
    </source>
</reference>
<dbReference type="EMBL" id="JAQQFN010000023">
    <property type="protein sequence ID" value="MFL9886716.1"/>
    <property type="molecule type" value="Genomic_DNA"/>
</dbReference>
<sequence length="53" mass="5645">MSFLTLLARGTAMEKPCAKVCPIIRTANKIVRRVLVDSALVADPVATMSSAQV</sequence>
<keyword evidence="2" id="KW-1185">Reference proteome</keyword>
<organism evidence="1 2">
    <name type="scientific">Paraburkholderia agricolaris</name>
    <dbReference type="NCBI Taxonomy" id="2152888"/>
    <lineage>
        <taxon>Bacteria</taxon>
        <taxon>Pseudomonadati</taxon>
        <taxon>Pseudomonadota</taxon>
        <taxon>Betaproteobacteria</taxon>
        <taxon>Burkholderiales</taxon>
        <taxon>Burkholderiaceae</taxon>
        <taxon>Paraburkholderia</taxon>
    </lineage>
</organism>
<protein>
    <submittedName>
        <fullName evidence="1">Uncharacterized protein</fullName>
    </submittedName>
</protein>